<keyword evidence="2" id="KW-1185">Reference proteome</keyword>
<accession>A0A564UH37</accession>
<evidence type="ECO:0000313" key="2">
    <source>
        <dbReference type="Proteomes" id="UP000406184"/>
    </source>
</evidence>
<name>A0A564UH37_9FIRM</name>
<gene>
    <name evidence="1" type="ORF">FPPS064S07_01463</name>
</gene>
<reference evidence="1 2" key="1">
    <citation type="submission" date="2019-07" db="EMBL/GenBank/DDBJ databases">
        <authorList>
            <person name="Hibberd C M."/>
            <person name="Gehrig L. J."/>
            <person name="Chang H.-W."/>
            <person name="Venkatesh S."/>
        </authorList>
    </citation>
    <scope>NUCLEOTIDE SEQUENCE [LARGE SCALE GENOMIC DNA]</scope>
    <source>
        <strain evidence="1">Faecalibacterium_prausnitzii_JG_BgPS064</strain>
    </source>
</reference>
<proteinExistence type="predicted"/>
<evidence type="ECO:0000313" key="1">
    <source>
        <dbReference type="EMBL" id="VUX18845.1"/>
    </source>
</evidence>
<dbReference type="AlphaFoldDB" id="A0A564UH37"/>
<dbReference type="EMBL" id="CABHMY010000144">
    <property type="protein sequence ID" value="VUX18845.1"/>
    <property type="molecule type" value="Genomic_DNA"/>
</dbReference>
<dbReference type="Proteomes" id="UP000406184">
    <property type="component" value="Unassembled WGS sequence"/>
</dbReference>
<organism evidence="1 2">
    <name type="scientific">Faecalibacterium prausnitzii</name>
    <dbReference type="NCBI Taxonomy" id="853"/>
    <lineage>
        <taxon>Bacteria</taxon>
        <taxon>Bacillati</taxon>
        <taxon>Bacillota</taxon>
        <taxon>Clostridia</taxon>
        <taxon>Eubacteriales</taxon>
        <taxon>Oscillospiraceae</taxon>
        <taxon>Faecalibacterium</taxon>
    </lineage>
</organism>
<protein>
    <submittedName>
        <fullName evidence="1">Uncharacterized protein</fullName>
    </submittedName>
</protein>
<sequence>MQLAIQEPYMLTIQPDDFFISPRRLDENFGTMICFHRRYDLGDEHNYGDNEDFLKDLYLKTVWNDEKGEEKYDRLLDRLSKQPDTPFGSREYACAVNQALMAEIEKEHIVLPLYLYDHSTLAMSMESFVGRAVHAEWDSGQVGWIYVSKADIRAEYQVDRITPSVREQAENRLKDEVRIGKPSFLK</sequence>